<dbReference type="InterPro" id="IPR058532">
    <property type="entry name" value="YjbR/MT2646/Rv2570-like"/>
</dbReference>
<accession>A0ABV6MUV6</accession>
<dbReference type="RefSeq" id="WP_273940153.1">
    <property type="nucleotide sequence ID" value="NZ_CP097263.1"/>
</dbReference>
<dbReference type="SUPFAM" id="SSF142906">
    <property type="entry name" value="YjbR-like"/>
    <property type="match status" value="1"/>
</dbReference>
<dbReference type="Proteomes" id="UP001589810">
    <property type="component" value="Unassembled WGS sequence"/>
</dbReference>
<dbReference type="EMBL" id="JBHLUD010000006">
    <property type="protein sequence ID" value="MFC0543601.1"/>
    <property type="molecule type" value="Genomic_DNA"/>
</dbReference>
<name>A0ABV6MUV6_9PSEU</name>
<reference evidence="1 2" key="1">
    <citation type="submission" date="2024-09" db="EMBL/GenBank/DDBJ databases">
        <authorList>
            <person name="Sun Q."/>
            <person name="Mori K."/>
        </authorList>
    </citation>
    <scope>NUCLEOTIDE SEQUENCE [LARGE SCALE GENOMIC DNA]</scope>
    <source>
        <strain evidence="1 2">TBRC 1432</strain>
    </source>
</reference>
<evidence type="ECO:0000313" key="1">
    <source>
        <dbReference type="EMBL" id="MFC0543601.1"/>
    </source>
</evidence>
<gene>
    <name evidence="1" type="ORF">ACFFH7_19015</name>
</gene>
<sequence>MATWEDVRRIALALPETGEKLSWGTPAWQVKGKSFVWDRPLRKSDGRAEDGPILGVRVADEGVKQAMIADDPAVFFTIPHFDGYPAVLVRLDRIGVDELDEVVTEAWLLKAPKRLAQEFLAGSDGPGAG</sequence>
<protein>
    <submittedName>
        <fullName evidence="1">MmcQ/YjbR family DNA-binding protein</fullName>
    </submittedName>
</protein>
<dbReference type="Gene3D" id="3.90.1150.30">
    <property type="match status" value="1"/>
</dbReference>
<dbReference type="Pfam" id="PF04237">
    <property type="entry name" value="YjbR"/>
    <property type="match status" value="1"/>
</dbReference>
<dbReference type="InterPro" id="IPR038056">
    <property type="entry name" value="YjbR-like_sf"/>
</dbReference>
<keyword evidence="2" id="KW-1185">Reference proteome</keyword>
<evidence type="ECO:0000313" key="2">
    <source>
        <dbReference type="Proteomes" id="UP001589810"/>
    </source>
</evidence>
<organism evidence="1 2">
    <name type="scientific">Kutzneria chonburiensis</name>
    <dbReference type="NCBI Taxonomy" id="1483604"/>
    <lineage>
        <taxon>Bacteria</taxon>
        <taxon>Bacillati</taxon>
        <taxon>Actinomycetota</taxon>
        <taxon>Actinomycetes</taxon>
        <taxon>Pseudonocardiales</taxon>
        <taxon>Pseudonocardiaceae</taxon>
        <taxon>Kutzneria</taxon>
    </lineage>
</organism>
<dbReference type="GO" id="GO:0003677">
    <property type="term" value="F:DNA binding"/>
    <property type="evidence" value="ECO:0007669"/>
    <property type="project" value="UniProtKB-KW"/>
</dbReference>
<keyword evidence="1" id="KW-0238">DNA-binding</keyword>
<proteinExistence type="predicted"/>
<comment type="caution">
    <text evidence="1">The sequence shown here is derived from an EMBL/GenBank/DDBJ whole genome shotgun (WGS) entry which is preliminary data.</text>
</comment>